<dbReference type="EMBL" id="JAOPHQ010006539">
    <property type="protein sequence ID" value="KAK0131554.1"/>
    <property type="molecule type" value="Genomic_DNA"/>
</dbReference>
<keyword evidence="2" id="KW-1185">Reference proteome</keyword>
<name>A0AA47M139_MERPO</name>
<sequence length="261" mass="28679">MLSAGTAGAPRKNSKMYNFHEEWEEEFIFTMLKDKCVCMLCHQTLALSKRGHLERHHNTDHDTFKDGFPAKSTIRTGKVAELKAGVKAATEVSFRISHLLAKHKKMFSDGDLFKEAMAITAETPGIVKQLAPVRCFPNLLVIPSLTTRLFQYLVADPCLPDDPPVPAPVADPCLPDDPPVPAPVADPCLYDYQPVADPCLSDYQPVADPSPVRLPACRRAPRLSDSPPCCRPPPVRLPVHCLALVHLSACPVPDPPTRLIP</sequence>
<dbReference type="AlphaFoldDB" id="A0AA47M139"/>
<dbReference type="Proteomes" id="UP001174136">
    <property type="component" value="Unassembled WGS sequence"/>
</dbReference>
<comment type="caution">
    <text evidence="1">The sequence shown here is derived from an EMBL/GenBank/DDBJ whole genome shotgun (WGS) entry which is preliminary data.</text>
</comment>
<reference evidence="1" key="1">
    <citation type="journal article" date="2023" name="Front. Mar. Sci.">
        <title>A new Merluccius polli reference genome to investigate the effects of global change in West African waters.</title>
        <authorList>
            <person name="Mateo J.L."/>
            <person name="Blanco-Fernandez C."/>
            <person name="Garcia-Vazquez E."/>
            <person name="Machado-Schiaffino G."/>
        </authorList>
    </citation>
    <scope>NUCLEOTIDE SEQUENCE</scope>
    <source>
        <strain evidence="1">C29</strain>
        <tissue evidence="1">Fin</tissue>
    </source>
</reference>
<dbReference type="PANTHER" id="PTHR45913">
    <property type="entry name" value="EPM2A-INTERACTING PROTEIN 1"/>
    <property type="match status" value="1"/>
</dbReference>
<gene>
    <name evidence="1" type="ORF">N1851_033729</name>
</gene>
<evidence type="ECO:0000313" key="2">
    <source>
        <dbReference type="Proteomes" id="UP001174136"/>
    </source>
</evidence>
<evidence type="ECO:0000313" key="1">
    <source>
        <dbReference type="EMBL" id="KAK0131554.1"/>
    </source>
</evidence>
<proteinExistence type="predicted"/>
<accession>A0AA47M139</accession>
<protein>
    <submittedName>
        <fullName evidence="1">General transcription factor II-I repeat domain-containing protein 2</fullName>
    </submittedName>
</protein>
<dbReference type="PANTHER" id="PTHR45913:SF21">
    <property type="entry name" value="DUF4371 DOMAIN-CONTAINING PROTEIN"/>
    <property type="match status" value="1"/>
</dbReference>
<organism evidence="1 2">
    <name type="scientific">Merluccius polli</name>
    <name type="common">Benguela hake</name>
    <name type="synonym">Merluccius cadenati</name>
    <dbReference type="NCBI Taxonomy" id="89951"/>
    <lineage>
        <taxon>Eukaryota</taxon>
        <taxon>Metazoa</taxon>
        <taxon>Chordata</taxon>
        <taxon>Craniata</taxon>
        <taxon>Vertebrata</taxon>
        <taxon>Euteleostomi</taxon>
        <taxon>Actinopterygii</taxon>
        <taxon>Neopterygii</taxon>
        <taxon>Teleostei</taxon>
        <taxon>Neoteleostei</taxon>
        <taxon>Acanthomorphata</taxon>
        <taxon>Zeiogadaria</taxon>
        <taxon>Gadariae</taxon>
        <taxon>Gadiformes</taxon>
        <taxon>Gadoidei</taxon>
        <taxon>Merlucciidae</taxon>
        <taxon>Merluccius</taxon>
    </lineage>
</organism>